<feature type="transmembrane region" description="Helical" evidence="1">
    <location>
        <begin position="6"/>
        <end position="23"/>
    </location>
</feature>
<sequence length="66" mass="6896">VGVDVDWIIIVIASAAVMGLVSISDKAEHRFGTSPSTVPLMMGIIQIPSGIIILTVFGIPSGIDYL</sequence>
<dbReference type="AlphaFoldDB" id="A0A382SF14"/>
<evidence type="ECO:0000256" key="1">
    <source>
        <dbReference type="SAM" id="Phobius"/>
    </source>
</evidence>
<name>A0A382SF14_9ZZZZ</name>
<keyword evidence="1" id="KW-0472">Membrane</keyword>
<proteinExistence type="predicted"/>
<gene>
    <name evidence="2" type="ORF">METZ01_LOCUS361300</name>
</gene>
<keyword evidence="1" id="KW-1133">Transmembrane helix</keyword>
<feature type="non-terminal residue" evidence="2">
    <location>
        <position position="1"/>
    </location>
</feature>
<evidence type="ECO:0000313" key="2">
    <source>
        <dbReference type="EMBL" id="SVD08446.1"/>
    </source>
</evidence>
<feature type="non-terminal residue" evidence="2">
    <location>
        <position position="66"/>
    </location>
</feature>
<organism evidence="2">
    <name type="scientific">marine metagenome</name>
    <dbReference type="NCBI Taxonomy" id="408172"/>
    <lineage>
        <taxon>unclassified sequences</taxon>
        <taxon>metagenomes</taxon>
        <taxon>ecological metagenomes</taxon>
    </lineage>
</organism>
<keyword evidence="1" id="KW-0812">Transmembrane</keyword>
<dbReference type="EMBL" id="UINC01128590">
    <property type="protein sequence ID" value="SVD08446.1"/>
    <property type="molecule type" value="Genomic_DNA"/>
</dbReference>
<protein>
    <submittedName>
        <fullName evidence="2">Uncharacterized protein</fullName>
    </submittedName>
</protein>
<accession>A0A382SF14</accession>
<reference evidence="2" key="1">
    <citation type="submission" date="2018-05" db="EMBL/GenBank/DDBJ databases">
        <authorList>
            <person name="Lanie J.A."/>
            <person name="Ng W.-L."/>
            <person name="Kazmierczak K.M."/>
            <person name="Andrzejewski T.M."/>
            <person name="Davidsen T.M."/>
            <person name="Wayne K.J."/>
            <person name="Tettelin H."/>
            <person name="Glass J.I."/>
            <person name="Rusch D."/>
            <person name="Podicherti R."/>
            <person name="Tsui H.-C.T."/>
            <person name="Winkler M.E."/>
        </authorList>
    </citation>
    <scope>NUCLEOTIDE SEQUENCE</scope>
</reference>
<feature type="transmembrane region" description="Helical" evidence="1">
    <location>
        <begin position="44"/>
        <end position="63"/>
    </location>
</feature>